<dbReference type="GeneID" id="87884486"/>
<dbReference type="InterPro" id="IPR018834">
    <property type="entry name" value="DNA/RNA-bd_Est1-type"/>
</dbReference>
<feature type="domain" description="DNA/RNA-binding" evidence="2">
    <location>
        <begin position="388"/>
        <end position="520"/>
    </location>
</feature>
<feature type="compositionally biased region" description="Basic and acidic residues" evidence="1">
    <location>
        <begin position="659"/>
        <end position="676"/>
    </location>
</feature>
<dbReference type="EMBL" id="JAUDZG010000001">
    <property type="protein sequence ID" value="KAK3310962.1"/>
    <property type="molecule type" value="Genomic_DNA"/>
</dbReference>
<feature type="region of interest" description="Disordered" evidence="1">
    <location>
        <begin position="652"/>
        <end position="688"/>
    </location>
</feature>
<organism evidence="3 4">
    <name type="scientific">Chaetomium strumarium</name>
    <dbReference type="NCBI Taxonomy" id="1170767"/>
    <lineage>
        <taxon>Eukaryota</taxon>
        <taxon>Fungi</taxon>
        <taxon>Dikarya</taxon>
        <taxon>Ascomycota</taxon>
        <taxon>Pezizomycotina</taxon>
        <taxon>Sordariomycetes</taxon>
        <taxon>Sordariomycetidae</taxon>
        <taxon>Sordariales</taxon>
        <taxon>Chaetomiaceae</taxon>
        <taxon>Chaetomium</taxon>
    </lineage>
</organism>
<name>A0AAJ0H3B7_9PEZI</name>
<dbReference type="GO" id="GO:0070034">
    <property type="term" value="F:telomerase RNA binding"/>
    <property type="evidence" value="ECO:0007669"/>
    <property type="project" value="TreeGrafter"/>
</dbReference>
<dbReference type="SUPFAM" id="SSF48452">
    <property type="entry name" value="TPR-like"/>
    <property type="match status" value="1"/>
</dbReference>
<feature type="compositionally biased region" description="Basic and acidic residues" evidence="1">
    <location>
        <begin position="137"/>
        <end position="149"/>
    </location>
</feature>
<comment type="caution">
    <text evidence="3">The sequence shown here is derived from an EMBL/GenBank/DDBJ whole genome shotgun (WGS) entry which is preliminary data.</text>
</comment>
<dbReference type="Pfam" id="PF10373">
    <property type="entry name" value="EST1_DNA_bind"/>
    <property type="match status" value="1"/>
</dbReference>
<dbReference type="RefSeq" id="XP_062726742.1">
    <property type="nucleotide sequence ID" value="XM_062865657.1"/>
</dbReference>
<reference evidence="3" key="1">
    <citation type="journal article" date="2023" name="Mol. Phylogenet. Evol.">
        <title>Genome-scale phylogeny and comparative genomics of the fungal order Sordariales.</title>
        <authorList>
            <person name="Hensen N."/>
            <person name="Bonometti L."/>
            <person name="Westerberg I."/>
            <person name="Brannstrom I.O."/>
            <person name="Guillou S."/>
            <person name="Cros-Aarteil S."/>
            <person name="Calhoun S."/>
            <person name="Haridas S."/>
            <person name="Kuo A."/>
            <person name="Mondo S."/>
            <person name="Pangilinan J."/>
            <person name="Riley R."/>
            <person name="LaButti K."/>
            <person name="Andreopoulos B."/>
            <person name="Lipzen A."/>
            <person name="Chen C."/>
            <person name="Yan M."/>
            <person name="Daum C."/>
            <person name="Ng V."/>
            <person name="Clum A."/>
            <person name="Steindorff A."/>
            <person name="Ohm R.A."/>
            <person name="Martin F."/>
            <person name="Silar P."/>
            <person name="Natvig D.O."/>
            <person name="Lalanne C."/>
            <person name="Gautier V."/>
            <person name="Ament-Velasquez S.L."/>
            <person name="Kruys A."/>
            <person name="Hutchinson M.I."/>
            <person name="Powell A.J."/>
            <person name="Barry K."/>
            <person name="Miller A.N."/>
            <person name="Grigoriev I.V."/>
            <person name="Debuchy R."/>
            <person name="Gladieux P."/>
            <person name="Hiltunen Thoren M."/>
            <person name="Johannesson H."/>
        </authorList>
    </citation>
    <scope>NUCLEOTIDE SEQUENCE</scope>
    <source>
        <strain evidence="3">CBS 333.67</strain>
    </source>
</reference>
<proteinExistence type="predicted"/>
<gene>
    <name evidence="3" type="ORF">B0T15DRAFT_426734</name>
</gene>
<dbReference type="GO" id="GO:0042162">
    <property type="term" value="F:telomeric DNA binding"/>
    <property type="evidence" value="ECO:0007669"/>
    <property type="project" value="TreeGrafter"/>
</dbReference>
<dbReference type="Gene3D" id="1.25.40.10">
    <property type="entry name" value="Tetratricopeptide repeat domain"/>
    <property type="match status" value="1"/>
</dbReference>
<feature type="region of interest" description="Disordered" evidence="1">
    <location>
        <begin position="84"/>
        <end position="211"/>
    </location>
</feature>
<evidence type="ECO:0000259" key="2">
    <source>
        <dbReference type="Pfam" id="PF10373"/>
    </source>
</evidence>
<dbReference type="GO" id="GO:0000184">
    <property type="term" value="P:nuclear-transcribed mRNA catabolic process, nonsense-mediated decay"/>
    <property type="evidence" value="ECO:0007669"/>
    <property type="project" value="TreeGrafter"/>
</dbReference>
<dbReference type="FunFam" id="1.25.40.10:FF:000202">
    <property type="entry name" value="Unplaced genomic scaffold supercont1.7, whole genome shotgun sequence"/>
    <property type="match status" value="1"/>
</dbReference>
<dbReference type="Proteomes" id="UP001273166">
    <property type="component" value="Unassembled WGS sequence"/>
</dbReference>
<feature type="region of interest" description="Disordered" evidence="1">
    <location>
        <begin position="777"/>
        <end position="796"/>
    </location>
</feature>
<dbReference type="AlphaFoldDB" id="A0AAJ0H3B7"/>
<evidence type="ECO:0000313" key="3">
    <source>
        <dbReference type="EMBL" id="KAK3310962.1"/>
    </source>
</evidence>
<dbReference type="PANTHER" id="PTHR15696">
    <property type="entry name" value="SMG-7 SUPPRESSOR WITH MORPHOLOGICAL EFFECT ON GENITALIA PROTEIN 7"/>
    <property type="match status" value="1"/>
</dbReference>
<evidence type="ECO:0000313" key="4">
    <source>
        <dbReference type="Proteomes" id="UP001273166"/>
    </source>
</evidence>
<accession>A0AAJ0H3B7</accession>
<sequence>MDLPKKWNEHLRRASQKPKLKIECPLCGRGIQNTQNTQNSQETHAAARVDFEQHLTDAHSRLLEEKTTDSERITWIESQWLAAQREGNPGAEPSNQKKAVDPDTPTATPEGHRSTSPVSSLKREGSVSRVTSPPKPALDDSRGEFDRGTSQKGRLWSPDDGSTAAPRLRPYDKSNVATRQRPPSGSLLKPPRQSHQPPARVPAPPPVEEDPELIKQPETRPISQEQLVAEVKGIYAGLVMVENKCIEVDNDRSSQNDASNKLNNDQWQALIALHRTLLHEHHDFFLASQHPSASPALRRLAAKYAMPARMWRHGIHSFLELLRHRLPASLEHMLTFIYMAYSMMALLYETVPAFEDTWIECLGDLGRYRMAIEDDDIRDREVWTSVSRHWYSRASDKAPTTGRLYHHLAILARPSALQQLYYYAKSLCVEMPFPSARESIMTLFDPIMSRAPNPQQARLPPTELHFVKAHGILFSSKQQEELEPTIDEFLKLLDNHINRSTRRWRESGYHMAISNICAILGYGDENSPIARALKITRSSGTESQDQPMQETSSEITSSINTIADDGYFYNARKLFTGTYNIVCRRFGDPNILPFLHVTLVFVHHLTFYPEAIDHLAPHFSWKLTAYMLNTLIGSSSSPSADESQALAGLLGGGEQFPGWKEDKDEENKVKRDEKEGGPPARGPRRRPLPDDFALRGFSWVEHYFPDGWFVTDERIDDDDKYFEVPSMMEERRERVVWLGCRIAEREDGKWLRFDKETRRFMVNAAFDVELDLEMPLPSTPGQSVDYGELPDAGTVA</sequence>
<keyword evidence="4" id="KW-1185">Reference proteome</keyword>
<dbReference type="PANTHER" id="PTHR15696:SF0">
    <property type="entry name" value="TELOMERASE-BINDING PROTEIN EST1A"/>
    <property type="match status" value="1"/>
</dbReference>
<dbReference type="InterPro" id="IPR045153">
    <property type="entry name" value="Est1/Ebs1-like"/>
</dbReference>
<evidence type="ECO:0000256" key="1">
    <source>
        <dbReference type="SAM" id="MobiDB-lite"/>
    </source>
</evidence>
<reference evidence="3" key="2">
    <citation type="submission" date="2023-06" db="EMBL/GenBank/DDBJ databases">
        <authorList>
            <consortium name="Lawrence Berkeley National Laboratory"/>
            <person name="Mondo S.J."/>
            <person name="Hensen N."/>
            <person name="Bonometti L."/>
            <person name="Westerberg I."/>
            <person name="Brannstrom I.O."/>
            <person name="Guillou S."/>
            <person name="Cros-Aarteil S."/>
            <person name="Calhoun S."/>
            <person name="Haridas S."/>
            <person name="Kuo A."/>
            <person name="Pangilinan J."/>
            <person name="Riley R."/>
            <person name="Labutti K."/>
            <person name="Andreopoulos B."/>
            <person name="Lipzen A."/>
            <person name="Chen C."/>
            <person name="Yanf M."/>
            <person name="Daum C."/>
            <person name="Ng V."/>
            <person name="Clum A."/>
            <person name="Steindorff A."/>
            <person name="Ohm R."/>
            <person name="Martin F."/>
            <person name="Silar P."/>
            <person name="Natvig D."/>
            <person name="Lalanne C."/>
            <person name="Gautier V."/>
            <person name="Ament-Velasquez S.L."/>
            <person name="Kruys A."/>
            <person name="Hutchinson M.I."/>
            <person name="Powell A.J."/>
            <person name="Barry K."/>
            <person name="Miller A.N."/>
            <person name="Grigoriev I.V."/>
            <person name="Debuchy R."/>
            <person name="Gladieux P."/>
            <person name="Thoren M.H."/>
            <person name="Johannesson H."/>
        </authorList>
    </citation>
    <scope>NUCLEOTIDE SEQUENCE</scope>
    <source>
        <strain evidence="3">CBS 333.67</strain>
    </source>
</reference>
<dbReference type="GO" id="GO:0005697">
    <property type="term" value="C:telomerase holoenzyme complex"/>
    <property type="evidence" value="ECO:0007669"/>
    <property type="project" value="TreeGrafter"/>
</dbReference>
<protein>
    <recommendedName>
        <fullName evidence="2">DNA/RNA-binding domain-containing protein</fullName>
    </recommendedName>
</protein>
<dbReference type="InterPro" id="IPR011990">
    <property type="entry name" value="TPR-like_helical_dom_sf"/>
</dbReference>